<evidence type="ECO:0000313" key="3">
    <source>
        <dbReference type="EMBL" id="NMC63327.1"/>
    </source>
</evidence>
<dbReference type="EMBL" id="JAAZON010000410">
    <property type="protein sequence ID" value="NMC63327.1"/>
    <property type="molecule type" value="Genomic_DNA"/>
</dbReference>
<protein>
    <submittedName>
        <fullName evidence="3">Uncharacterized protein</fullName>
    </submittedName>
</protein>
<dbReference type="AlphaFoldDB" id="A0A7X9IKL6"/>
<feature type="region of interest" description="Disordered" evidence="1">
    <location>
        <begin position="112"/>
        <end position="140"/>
    </location>
</feature>
<feature type="transmembrane region" description="Helical" evidence="2">
    <location>
        <begin position="12"/>
        <end position="32"/>
    </location>
</feature>
<dbReference type="Proteomes" id="UP000524246">
    <property type="component" value="Unassembled WGS sequence"/>
</dbReference>
<evidence type="ECO:0000256" key="2">
    <source>
        <dbReference type="SAM" id="Phobius"/>
    </source>
</evidence>
<keyword evidence="2" id="KW-0812">Transmembrane</keyword>
<evidence type="ECO:0000256" key="1">
    <source>
        <dbReference type="SAM" id="MobiDB-lite"/>
    </source>
</evidence>
<comment type="caution">
    <text evidence="3">The sequence shown here is derived from an EMBL/GenBank/DDBJ whole genome shotgun (WGS) entry which is preliminary data.</text>
</comment>
<keyword evidence="2" id="KW-1133">Transmembrane helix</keyword>
<keyword evidence="2" id="KW-0472">Membrane</keyword>
<gene>
    <name evidence="3" type="ORF">GYA55_09190</name>
</gene>
<reference evidence="3 4" key="1">
    <citation type="journal article" date="2020" name="Biotechnol. Biofuels">
        <title>New insights from the biogas microbiome by comprehensive genome-resolved metagenomics of nearly 1600 species originating from multiple anaerobic digesters.</title>
        <authorList>
            <person name="Campanaro S."/>
            <person name="Treu L."/>
            <person name="Rodriguez-R L.M."/>
            <person name="Kovalovszki A."/>
            <person name="Ziels R.M."/>
            <person name="Maus I."/>
            <person name="Zhu X."/>
            <person name="Kougias P.G."/>
            <person name="Basile A."/>
            <person name="Luo G."/>
            <person name="Schluter A."/>
            <person name="Konstantinidis K.T."/>
            <person name="Angelidaki I."/>
        </authorList>
    </citation>
    <scope>NUCLEOTIDE SEQUENCE [LARGE SCALE GENOMIC DNA]</scope>
    <source>
        <strain evidence="3">AS27yjCOA_65</strain>
    </source>
</reference>
<evidence type="ECO:0000313" key="4">
    <source>
        <dbReference type="Proteomes" id="UP000524246"/>
    </source>
</evidence>
<accession>A0A7X9IKL6</accession>
<organism evidence="3 4">
    <name type="scientific">SAR324 cluster bacterium</name>
    <dbReference type="NCBI Taxonomy" id="2024889"/>
    <lineage>
        <taxon>Bacteria</taxon>
        <taxon>Deltaproteobacteria</taxon>
        <taxon>SAR324 cluster</taxon>
    </lineage>
</organism>
<proteinExistence type="predicted"/>
<name>A0A7X9IKL6_9DELT</name>
<sequence length="140" mass="15307">MGLFSPRNLVAPFTNTVNLIAIIFTILLFAVLRFSLGRVHVKAPVEKTISQSSTQAESSLEDIRAILNRKNEDKLDIEAVPKKPKEGEKAKARIDGDIIDLKAEIAALEKNQSAAKGSKEKTPVDENANLSEVEKALGLR</sequence>